<proteinExistence type="predicted"/>
<keyword evidence="3" id="KW-1185">Reference proteome</keyword>
<accession>A0A8D0ET48</accession>
<protein>
    <submittedName>
        <fullName evidence="2">Uncharacterized protein</fullName>
    </submittedName>
</protein>
<evidence type="ECO:0000313" key="2">
    <source>
        <dbReference type="Ensembl" id="ENSSOCP00000005416.1"/>
    </source>
</evidence>
<name>A0A8D0ET48_STROC</name>
<dbReference type="Ensembl" id="ENSSOCT00000005570.1">
    <property type="protein sequence ID" value="ENSSOCP00000005416.1"/>
    <property type="gene ID" value="ENSSOCG00000004190.1"/>
</dbReference>
<feature type="region of interest" description="Disordered" evidence="1">
    <location>
        <begin position="49"/>
        <end position="206"/>
    </location>
</feature>
<dbReference type="Proteomes" id="UP000694551">
    <property type="component" value="Unplaced"/>
</dbReference>
<evidence type="ECO:0000313" key="3">
    <source>
        <dbReference type="Proteomes" id="UP000694551"/>
    </source>
</evidence>
<feature type="compositionally biased region" description="Low complexity" evidence="1">
    <location>
        <begin position="195"/>
        <end position="206"/>
    </location>
</feature>
<organism evidence="2 3">
    <name type="scientific">Strix occidentalis caurina</name>
    <name type="common">northern spotted owl</name>
    <dbReference type="NCBI Taxonomy" id="311401"/>
    <lineage>
        <taxon>Eukaryota</taxon>
        <taxon>Metazoa</taxon>
        <taxon>Chordata</taxon>
        <taxon>Craniata</taxon>
        <taxon>Vertebrata</taxon>
        <taxon>Euteleostomi</taxon>
        <taxon>Archelosauria</taxon>
        <taxon>Archosauria</taxon>
        <taxon>Dinosauria</taxon>
        <taxon>Saurischia</taxon>
        <taxon>Theropoda</taxon>
        <taxon>Coelurosauria</taxon>
        <taxon>Aves</taxon>
        <taxon>Neognathae</taxon>
        <taxon>Neoaves</taxon>
        <taxon>Telluraves</taxon>
        <taxon>Strigiformes</taxon>
        <taxon>Strigidae</taxon>
        <taxon>Strix</taxon>
    </lineage>
</organism>
<feature type="compositionally biased region" description="Basic residues" evidence="1">
    <location>
        <begin position="84"/>
        <end position="96"/>
    </location>
</feature>
<evidence type="ECO:0000256" key="1">
    <source>
        <dbReference type="SAM" id="MobiDB-lite"/>
    </source>
</evidence>
<sequence>PPCPRGGRYLRAPRRGGVGEGRLSLGLYLVVLPGARGWLAVAAHHIHHPQEQGVAAQPAQPQSHRGKGRGVTPSRCRHLPSPWQRRRRQHATRPARLRSPPGPAHTLGAERAAPRQRGPAGRLRCDTPGPPAPSLSLANRRAGGAVARHGPPRGALLSNRSGAGWRRRLVRTPPSSRLRSPAGSAGGPPAPPNPASAGLAPAPSGAHVLGAALSPALRVRQAAGAGGAGAPRARG</sequence>
<dbReference type="AlphaFoldDB" id="A0A8D0ET48"/>
<reference evidence="2" key="1">
    <citation type="submission" date="2025-08" db="UniProtKB">
        <authorList>
            <consortium name="Ensembl"/>
        </authorList>
    </citation>
    <scope>IDENTIFICATION</scope>
</reference>
<feature type="compositionally biased region" description="Low complexity" evidence="1">
    <location>
        <begin position="109"/>
        <end position="122"/>
    </location>
</feature>
<reference evidence="2" key="2">
    <citation type="submission" date="2025-09" db="UniProtKB">
        <authorList>
            <consortium name="Ensembl"/>
        </authorList>
    </citation>
    <scope>IDENTIFICATION</scope>
</reference>